<dbReference type="AlphaFoldDB" id="A0A545AGI8"/>
<name>A0A545AGI8_9ACTN</name>
<dbReference type="EMBL" id="VIRS01000041">
    <property type="protein sequence ID" value="TQS40414.1"/>
    <property type="molecule type" value="Genomic_DNA"/>
</dbReference>
<dbReference type="Proteomes" id="UP000317982">
    <property type="component" value="Unassembled WGS sequence"/>
</dbReference>
<accession>A0A545AGI8</accession>
<organism evidence="2 3">
    <name type="scientific">Cryptosporangium phraense</name>
    <dbReference type="NCBI Taxonomy" id="2593070"/>
    <lineage>
        <taxon>Bacteria</taxon>
        <taxon>Bacillati</taxon>
        <taxon>Actinomycetota</taxon>
        <taxon>Actinomycetes</taxon>
        <taxon>Cryptosporangiales</taxon>
        <taxon>Cryptosporangiaceae</taxon>
        <taxon>Cryptosporangium</taxon>
    </lineage>
</organism>
<dbReference type="OrthoDB" id="3699606at2"/>
<evidence type="ECO:0008006" key="4">
    <source>
        <dbReference type="Google" id="ProtNLM"/>
    </source>
</evidence>
<dbReference type="InParanoid" id="A0A545AGI8"/>
<gene>
    <name evidence="2" type="ORF">FL583_34795</name>
</gene>
<evidence type="ECO:0000313" key="3">
    <source>
        <dbReference type="Proteomes" id="UP000317982"/>
    </source>
</evidence>
<proteinExistence type="predicted"/>
<evidence type="ECO:0000256" key="1">
    <source>
        <dbReference type="SAM" id="MobiDB-lite"/>
    </source>
</evidence>
<sequence length="363" mass="39317">MTPPIVLGFARNPSTPADVLVRLIDEYGAAFDVRRELRHRRDLPPEIDDAPEASAGNRPPAEPEDLWSGGQRVTYPLLGPVSARTIEWVLAHGTARDLAAMAYSPSLPAPLVEQLRRHPRPEIRRAVARRADLTSAQITALADDPDASVRTAVSVHPGLTEQQRASISIDLGTVDLTRQKPDPTRPPEELAASVNPLLRRRAACAPDLSPALLDRLADDPDLGVRVLLALRQPAAPPRVLLRSYLEYSGPGRATLPLKPGFPTEGLAVYAADPHPSLRLLAAFDPDAGPSLLVRLSHDDHADVRRAAARREDLPSERLVAMTEDDDVDVVYTAAANPAFPVDELRRRYVGLPGPGQPEPGGTH</sequence>
<feature type="region of interest" description="Disordered" evidence="1">
    <location>
        <begin position="42"/>
        <end position="69"/>
    </location>
</feature>
<reference evidence="2 3" key="1">
    <citation type="submission" date="2019-07" db="EMBL/GenBank/DDBJ databases">
        <title>Cryptosporangium phraense sp. nov., isolated from plant litter.</title>
        <authorList>
            <person name="Suriyachadkun C."/>
        </authorList>
    </citation>
    <scope>NUCLEOTIDE SEQUENCE [LARGE SCALE GENOMIC DNA]</scope>
    <source>
        <strain evidence="2 3">A-T 5661</strain>
    </source>
</reference>
<dbReference type="InterPro" id="IPR016024">
    <property type="entry name" value="ARM-type_fold"/>
</dbReference>
<dbReference type="Gene3D" id="1.25.10.10">
    <property type="entry name" value="Leucine-rich Repeat Variant"/>
    <property type="match status" value="1"/>
</dbReference>
<dbReference type="Pfam" id="PF01816">
    <property type="entry name" value="LRV"/>
    <property type="match status" value="1"/>
</dbReference>
<dbReference type="InterPro" id="IPR011989">
    <property type="entry name" value="ARM-like"/>
</dbReference>
<protein>
    <recommendedName>
        <fullName evidence="4">Leucine rich repeat variant</fullName>
    </recommendedName>
</protein>
<keyword evidence="3" id="KW-1185">Reference proteome</keyword>
<evidence type="ECO:0000313" key="2">
    <source>
        <dbReference type="EMBL" id="TQS40414.1"/>
    </source>
</evidence>
<dbReference type="InterPro" id="IPR004830">
    <property type="entry name" value="LRR_variant"/>
</dbReference>
<dbReference type="SUPFAM" id="SSF48371">
    <property type="entry name" value="ARM repeat"/>
    <property type="match status" value="1"/>
</dbReference>
<comment type="caution">
    <text evidence="2">The sequence shown here is derived from an EMBL/GenBank/DDBJ whole genome shotgun (WGS) entry which is preliminary data.</text>
</comment>
<dbReference type="RefSeq" id="WP_142709146.1">
    <property type="nucleotide sequence ID" value="NZ_VIRS01000041.1"/>
</dbReference>